<proteinExistence type="predicted"/>
<name>A0A0U4N1P4_9BACT</name>
<gene>
    <name evidence="2" type="ORF">THC_0767</name>
</gene>
<dbReference type="GO" id="GO:0016491">
    <property type="term" value="F:oxidoreductase activity"/>
    <property type="evidence" value="ECO:0007669"/>
    <property type="project" value="InterPro"/>
</dbReference>
<keyword evidence="3" id="KW-1185">Reference proteome</keyword>
<evidence type="ECO:0000313" key="2">
    <source>
        <dbReference type="EMBL" id="BAU23158.1"/>
    </source>
</evidence>
<dbReference type="Gene3D" id="3.50.50.60">
    <property type="entry name" value="FAD/NAD(P)-binding domain"/>
    <property type="match status" value="1"/>
</dbReference>
<dbReference type="Proteomes" id="UP000068196">
    <property type="component" value="Chromosome"/>
</dbReference>
<dbReference type="AlphaFoldDB" id="A0A0U4N1P4"/>
<feature type="domain" description="Amine oxidase" evidence="1">
    <location>
        <begin position="11"/>
        <end position="280"/>
    </location>
</feature>
<dbReference type="KEGG" id="cthi:THC_0767"/>
<evidence type="ECO:0000313" key="3">
    <source>
        <dbReference type="Proteomes" id="UP000068196"/>
    </source>
</evidence>
<dbReference type="STRING" id="1653476.THC_0767"/>
<dbReference type="Pfam" id="PF01593">
    <property type="entry name" value="Amino_oxidase"/>
    <property type="match status" value="1"/>
</dbReference>
<sequence length="472" mass="53914">MKKCMVIGGGIAGVLSARIMELLEREVILIEAGPRLGGCAGTFERNHLKYNIGATTIPSLIPDFPLKRLLDLVNNSPLELAEVHLINPPILIHNNGKTIARFMSPDEDLEEWQRAFPTLKGHKKFLNLSYQITNTLLKSNFYLNNNNILTKTKTILKNMPIYLKIAPYFYKPASALIRELYGQEISDEFYYFLEAQVMITIQTSLKETSALGLLLAIGYSYTGVGKANGGTGKFIEAIALPTNFFLNEKVLKIKKIKNSFLIKTQNETYHADEIILAFPFLENLEIFEDNDFLKYFNKYRSLLSPYSAFVCYGKYMGSTIDPSPSHLIILPETMKNNYFSGYLFLSFLNHSNIRTFTLSTHVPISKLRDFYSSKNFCENLKKQFINYLCETFGEREENFTEVFYATPLTFKKYLNKIHLGGIPFKMENHPFKIPGNITPFKGLFLVGEHSFAYQGWLGISVGILNLYEHLRS</sequence>
<reference evidence="3" key="2">
    <citation type="journal article" date="2016" name="Int. J. Syst. Evol. Microbiol.">
        <title>Caldimicrobium thiodismutans sp. nov., a sulfur-disproportionating bacterium isolated from a hot spring.</title>
        <authorList>
            <person name="Kojima H."/>
            <person name="Umezawa K."/>
            <person name="Fukui M."/>
        </authorList>
    </citation>
    <scope>NUCLEOTIDE SEQUENCE [LARGE SCALE GENOMIC DNA]</scope>
    <source>
        <strain evidence="3">TF1</strain>
    </source>
</reference>
<dbReference type="InterPro" id="IPR036188">
    <property type="entry name" value="FAD/NAD-bd_sf"/>
</dbReference>
<accession>A0A0U4N1P4</accession>
<dbReference type="EMBL" id="AP014945">
    <property type="protein sequence ID" value="BAU23158.1"/>
    <property type="molecule type" value="Genomic_DNA"/>
</dbReference>
<dbReference type="SUPFAM" id="SSF51905">
    <property type="entry name" value="FAD/NAD(P)-binding domain"/>
    <property type="match status" value="1"/>
</dbReference>
<organism evidence="2 3">
    <name type="scientific">Caldimicrobium thiodismutans</name>
    <dbReference type="NCBI Taxonomy" id="1653476"/>
    <lineage>
        <taxon>Bacteria</taxon>
        <taxon>Pseudomonadati</taxon>
        <taxon>Thermodesulfobacteriota</taxon>
        <taxon>Thermodesulfobacteria</taxon>
        <taxon>Thermodesulfobacteriales</taxon>
        <taxon>Thermodesulfobacteriaceae</taxon>
        <taxon>Caldimicrobium</taxon>
    </lineage>
</organism>
<protein>
    <recommendedName>
        <fullName evidence="1">Amine oxidase domain-containing protein</fullName>
    </recommendedName>
</protein>
<dbReference type="InterPro" id="IPR002937">
    <property type="entry name" value="Amino_oxidase"/>
</dbReference>
<reference evidence="2 3" key="1">
    <citation type="journal article" date="2016" name="Int. J. Syst. Evol. Microbiol.">
        <title>Caldimicrobium thiodismutans sp. nov., a sulfur-disproportionating bacterium isolated from a hot spring, and emended description of the genus Caldimicrobium.</title>
        <authorList>
            <person name="Kojima H."/>
            <person name="Umezawa K."/>
            <person name="Fukui M."/>
        </authorList>
    </citation>
    <scope>NUCLEOTIDE SEQUENCE [LARGE SCALE GENOMIC DNA]</scope>
    <source>
        <strain evidence="2 3">TF1</strain>
    </source>
</reference>
<dbReference type="RefSeq" id="WP_068513574.1">
    <property type="nucleotide sequence ID" value="NZ_AP014945.1"/>
</dbReference>
<evidence type="ECO:0000259" key="1">
    <source>
        <dbReference type="Pfam" id="PF01593"/>
    </source>
</evidence>